<dbReference type="InterPro" id="IPR006108">
    <property type="entry name" value="3HC_DH_C"/>
</dbReference>
<dbReference type="InterPro" id="IPR036291">
    <property type="entry name" value="NAD(P)-bd_dom_sf"/>
</dbReference>
<keyword evidence="4" id="KW-0560">Oxidoreductase</keyword>
<evidence type="ECO:0000259" key="8">
    <source>
        <dbReference type="Pfam" id="PF00725"/>
    </source>
</evidence>
<dbReference type="Proteomes" id="UP001250698">
    <property type="component" value="Unassembled WGS sequence"/>
</dbReference>
<evidence type="ECO:0000256" key="4">
    <source>
        <dbReference type="ARBA" id="ARBA00023002"/>
    </source>
</evidence>
<dbReference type="CDD" id="cd06558">
    <property type="entry name" value="crotonase-like"/>
    <property type="match status" value="1"/>
</dbReference>
<feature type="domain" description="3-hydroxyacyl-CoA dehydrogenase C-terminal" evidence="8">
    <location>
        <begin position="208"/>
        <end position="307"/>
    </location>
</feature>
<proteinExistence type="predicted"/>
<feature type="domain" description="3-hydroxyacyl-CoA dehydrogenase NAD binding" evidence="9">
    <location>
        <begin position="7"/>
        <end position="205"/>
    </location>
</feature>
<accession>A0ABU3THM9</accession>
<dbReference type="Gene3D" id="3.40.50.720">
    <property type="entry name" value="NAD(P)-binding Rossmann-like Domain"/>
    <property type="match status" value="1"/>
</dbReference>
<evidence type="ECO:0000256" key="2">
    <source>
        <dbReference type="ARBA" id="ARBA00022832"/>
    </source>
</evidence>
<comment type="caution">
    <text evidence="10">The sequence shown here is derived from an EMBL/GenBank/DDBJ whole genome shotgun (WGS) entry which is preliminary data.</text>
</comment>
<gene>
    <name evidence="10" type="ORF">ROI90_10785</name>
</gene>
<dbReference type="RefSeq" id="WP_315998355.1">
    <property type="nucleotide sequence ID" value="NZ_JAWDJT010000006.1"/>
</dbReference>
<dbReference type="PANTHER" id="PTHR48075:SF7">
    <property type="entry name" value="3-HYDROXYACYL-COA DEHYDROGENASE-RELATED"/>
    <property type="match status" value="1"/>
</dbReference>
<keyword evidence="3" id="KW-0442">Lipid degradation</keyword>
<dbReference type="InterPro" id="IPR006176">
    <property type="entry name" value="3-OHacyl-CoA_DH_NAD-bd"/>
</dbReference>
<evidence type="ECO:0000259" key="9">
    <source>
        <dbReference type="Pfam" id="PF02737"/>
    </source>
</evidence>
<evidence type="ECO:0000313" key="10">
    <source>
        <dbReference type="EMBL" id="MDU0370881.1"/>
    </source>
</evidence>
<dbReference type="SUPFAM" id="SSF48179">
    <property type="entry name" value="6-phosphogluconate dehydrogenase C-terminal domain-like"/>
    <property type="match status" value="2"/>
</dbReference>
<dbReference type="InterPro" id="IPR008927">
    <property type="entry name" value="6-PGluconate_DH-like_C_sf"/>
</dbReference>
<evidence type="ECO:0000256" key="6">
    <source>
        <dbReference type="ARBA" id="ARBA00023098"/>
    </source>
</evidence>
<dbReference type="InterPro" id="IPR001753">
    <property type="entry name" value="Enoyl-CoA_hydra/iso"/>
</dbReference>
<reference evidence="10 11" key="1">
    <citation type="submission" date="2023-10" db="EMBL/GenBank/DDBJ databases">
        <title>Hymenobacter endophyticus sp. nov., an isolate from the leaf tissues of wheat.</title>
        <authorList>
            <person name="Dai Y."/>
        </authorList>
    </citation>
    <scope>NUCLEOTIDE SEQUENCE [LARGE SCALE GENOMIC DNA]</scope>
    <source>
        <strain evidence="10 11">ZK17L-C2</strain>
    </source>
</reference>
<dbReference type="Gene3D" id="1.10.1040.50">
    <property type="match status" value="1"/>
</dbReference>
<evidence type="ECO:0000256" key="3">
    <source>
        <dbReference type="ARBA" id="ARBA00022963"/>
    </source>
</evidence>
<keyword evidence="2" id="KW-0276">Fatty acid metabolism</keyword>
<dbReference type="Pfam" id="PF00725">
    <property type="entry name" value="3HCDH"/>
    <property type="match status" value="1"/>
</dbReference>
<evidence type="ECO:0000256" key="1">
    <source>
        <dbReference type="ARBA" id="ARBA00005005"/>
    </source>
</evidence>
<evidence type="ECO:0000256" key="5">
    <source>
        <dbReference type="ARBA" id="ARBA00023027"/>
    </source>
</evidence>
<dbReference type="Pfam" id="PF02737">
    <property type="entry name" value="3HCDH_N"/>
    <property type="match status" value="1"/>
</dbReference>
<dbReference type="InterPro" id="IPR029045">
    <property type="entry name" value="ClpP/crotonase-like_dom_sf"/>
</dbReference>
<dbReference type="Pfam" id="PF00378">
    <property type="entry name" value="ECH_1"/>
    <property type="match status" value="1"/>
</dbReference>
<organism evidence="10 11">
    <name type="scientific">Hymenobacter endophyticus</name>
    <dbReference type="NCBI Taxonomy" id="3076335"/>
    <lineage>
        <taxon>Bacteria</taxon>
        <taxon>Pseudomonadati</taxon>
        <taxon>Bacteroidota</taxon>
        <taxon>Cytophagia</taxon>
        <taxon>Cytophagales</taxon>
        <taxon>Hymenobacteraceae</taxon>
        <taxon>Hymenobacter</taxon>
    </lineage>
</organism>
<name>A0ABU3THM9_9BACT</name>
<keyword evidence="11" id="KW-1185">Reference proteome</keyword>
<dbReference type="EMBL" id="JAWDJT010000006">
    <property type="protein sequence ID" value="MDU0370881.1"/>
    <property type="molecule type" value="Genomic_DNA"/>
</dbReference>
<evidence type="ECO:0000256" key="7">
    <source>
        <dbReference type="ARBA" id="ARBA00049556"/>
    </source>
</evidence>
<comment type="pathway">
    <text evidence="1">Lipid metabolism; fatty acid beta-oxidation.</text>
</comment>
<dbReference type="Gene3D" id="3.90.226.10">
    <property type="entry name" value="2-enoyl-CoA Hydratase, Chain A, domain 1"/>
    <property type="match status" value="1"/>
</dbReference>
<keyword evidence="5" id="KW-0520">NAD</keyword>
<comment type="catalytic activity">
    <reaction evidence="7">
        <text>a (3S)-3-hydroxyacyl-CoA + NAD(+) = a 3-oxoacyl-CoA + NADH + H(+)</text>
        <dbReference type="Rhea" id="RHEA:22432"/>
        <dbReference type="ChEBI" id="CHEBI:15378"/>
        <dbReference type="ChEBI" id="CHEBI:57318"/>
        <dbReference type="ChEBI" id="CHEBI:57540"/>
        <dbReference type="ChEBI" id="CHEBI:57945"/>
        <dbReference type="ChEBI" id="CHEBI:90726"/>
        <dbReference type="EC" id="1.1.1.35"/>
    </reaction>
</comment>
<sequence length="802" mass="87649">MNRTIKKVAVLGSGVMGSRIACHFANIGVQVLLLDIAPKELLPAEEAKGLKLDNPAVKNRIVNASLQAAVAANPSPLYRKADAARIKTGNFDDNLKDIAGCDWTIEVVVERLDIKKSLFERVEQFRKPGTLITSNTSGIPIHMMTEGRSDDFRKHFCGTHFFNPPRYLKLLEIIPTPETDKSVVDFLMHYGDLYLGKTTVLAKDTPAFIANRVGVFAIMDVVQVMSELGLTVEEVDKLTGPVIGHAKSATFRTSDVVGLDTMINVANGLAQNLPNDEAKHVFQLPDFIKKMAENKWLGDKTAQGFYKKVKGAGGKSEIQALDLNTLEYKPSQKVKFATLEATKPIEKLADRFKVLAAGTDKAGDFYRKTFAGLFAYVSNRIPEITDSLYKIDDALRAGFGWDLGPFETWDALGVQKGLELAKAEGKTVAPWVEEMVAAGHTAFYKVSEAGVKQFYDIESKSYQAIPGMENFIILDNLRATGKVLWKNAGASVLDMGDGILNVEFHSKMNALGSDVIQGLLKGVELAEKDFRGLVVGNDAPNFSAGANLGLVYMFALDQEYDELNLMIAQFQQAMMRMRYSSIPVVGAPHGLALGGGCELNLHCDRVVAAAETYMGLVEFGVGLIPGGGGTKEMTLRTALKYEEGEPEYNLLRNAFMTVSTAKVSTSAHEAFDLGFLRRGDEVVVNSNRVLAQAKAAAIELAEDGYTQPLQKTNIKVQGKGALGMFLTGVHAMKEGRYISDHDVKIANKLAYIMCGGDLSSPTEVSEQYLLDLEREAFLSLTGERKTLERIQSILTTGKPLRN</sequence>
<keyword evidence="6" id="KW-0443">Lipid metabolism</keyword>
<evidence type="ECO:0000313" key="11">
    <source>
        <dbReference type="Proteomes" id="UP001250698"/>
    </source>
</evidence>
<protein>
    <submittedName>
        <fullName evidence="10">3-hydroxyacyl-CoA dehydrogenase NAD-binding domain-containing protein</fullName>
    </submittedName>
</protein>
<dbReference type="SUPFAM" id="SSF52096">
    <property type="entry name" value="ClpP/crotonase"/>
    <property type="match status" value="1"/>
</dbReference>
<dbReference type="SUPFAM" id="SSF51735">
    <property type="entry name" value="NAD(P)-binding Rossmann-fold domains"/>
    <property type="match status" value="1"/>
</dbReference>
<dbReference type="PANTHER" id="PTHR48075">
    <property type="entry name" value="3-HYDROXYACYL-COA DEHYDROGENASE FAMILY PROTEIN"/>
    <property type="match status" value="1"/>
</dbReference>